<gene>
    <name evidence="1" type="primary">CBX7</name>
    <name evidence="1" type="ORF">DSO57_1004617</name>
</gene>
<sequence length="568" mass="63970">MLISWILSAVPESKFKEQASKSKEQTSKTKVQESKTKYKESKILLEDSRYWQIHIVFLTPQAIYQKVSKRIFLLRRMTIHSSQSLATIQDTLWGLVDRNPTPPPIQVGRSEEYKVEYIHEDCTHYKTPQYYVKWKGYLPKKSTWEPLSKLLNAQLAIQQYLEKKTRKRGAPGRKGMEKPYVNQSRQETAQLPVGSNPGPPEIADPNQEEQKPANLPSVNTGGLKSTLETLELNPNPPKTTQVTQSGQEPANLLNCKPELMSYSETCQSPKDNSPNGHQIAANLAPPKIQTYVEVVACLKEQLTVFHPEWVVQLNYSCDVVNSGSGTKHCHFYSSEQAQPGSAVLKTLRQDLCPVSALSANLNPAKFKEVKPHMILYINSGQVDHQENSLSGDQSANPTQALYLPPVAPFGPVHFTKYPPNPAYTEYNLETILIADPLARTRETEYIGHEGKWYKRPPRLFKDKYNYLPAYFVSMTLPLTLQPNHPVETPTAAKTTSTQLFGVLYITLMGMIGTMLLNSGPWSFLGQSVYYIIKLAPILWWALPSGPAVFCPKPTNASTYAWLSDTKCK</sequence>
<organism evidence="1 2">
    <name type="scientific">Entomophthora muscae</name>
    <dbReference type="NCBI Taxonomy" id="34485"/>
    <lineage>
        <taxon>Eukaryota</taxon>
        <taxon>Fungi</taxon>
        <taxon>Fungi incertae sedis</taxon>
        <taxon>Zoopagomycota</taxon>
        <taxon>Entomophthoromycotina</taxon>
        <taxon>Entomophthoromycetes</taxon>
        <taxon>Entomophthorales</taxon>
        <taxon>Entomophthoraceae</taxon>
        <taxon>Entomophthora</taxon>
    </lineage>
</organism>
<protein>
    <submittedName>
        <fullName evidence="1">Cbx7p</fullName>
    </submittedName>
</protein>
<comment type="caution">
    <text evidence="1">The sequence shown here is derived from an EMBL/GenBank/DDBJ whole genome shotgun (WGS) entry which is preliminary data.</text>
</comment>
<dbReference type="EMBL" id="QTSX02002141">
    <property type="protein sequence ID" value="KAJ9078660.1"/>
    <property type="molecule type" value="Genomic_DNA"/>
</dbReference>
<evidence type="ECO:0000313" key="2">
    <source>
        <dbReference type="Proteomes" id="UP001165960"/>
    </source>
</evidence>
<reference evidence="1" key="1">
    <citation type="submission" date="2022-04" db="EMBL/GenBank/DDBJ databases">
        <title>Genome of the entomopathogenic fungus Entomophthora muscae.</title>
        <authorList>
            <person name="Elya C."/>
            <person name="Lovett B.R."/>
            <person name="Lee E."/>
            <person name="Macias A.M."/>
            <person name="Hajek A.E."/>
            <person name="De Bivort B.L."/>
            <person name="Kasson M.T."/>
            <person name="De Fine Licht H.H."/>
            <person name="Stajich J.E."/>
        </authorList>
    </citation>
    <scope>NUCLEOTIDE SEQUENCE</scope>
    <source>
        <strain evidence="1">Berkeley</strain>
    </source>
</reference>
<proteinExistence type="predicted"/>
<keyword evidence="2" id="KW-1185">Reference proteome</keyword>
<name>A0ACC2TVZ5_9FUNG</name>
<evidence type="ECO:0000313" key="1">
    <source>
        <dbReference type="EMBL" id="KAJ9078660.1"/>
    </source>
</evidence>
<dbReference type="Proteomes" id="UP001165960">
    <property type="component" value="Unassembled WGS sequence"/>
</dbReference>
<accession>A0ACC2TVZ5</accession>